<gene>
    <name evidence="1" type="ORF">CIPAW_01G099100</name>
</gene>
<dbReference type="EMBL" id="CM031809">
    <property type="protein sequence ID" value="KAG6667404.1"/>
    <property type="molecule type" value="Genomic_DNA"/>
</dbReference>
<evidence type="ECO:0000313" key="1">
    <source>
        <dbReference type="EMBL" id="KAG6667404.1"/>
    </source>
</evidence>
<keyword evidence="2" id="KW-1185">Reference proteome</keyword>
<dbReference type="Proteomes" id="UP000811609">
    <property type="component" value="Chromosome 1"/>
</dbReference>
<comment type="caution">
    <text evidence="1">The sequence shown here is derived from an EMBL/GenBank/DDBJ whole genome shotgun (WGS) entry which is preliminary data.</text>
</comment>
<protein>
    <submittedName>
        <fullName evidence="1">Uncharacterized protein</fullName>
    </submittedName>
</protein>
<proteinExistence type="predicted"/>
<name>A0A8T1RKS5_CARIL</name>
<sequence>MFINLLTFAPTLIMCRSHCRRGPLTNTSPPHGCNSELGEGNGILVAKSPAEIERKCH</sequence>
<organism evidence="1 2">
    <name type="scientific">Carya illinoinensis</name>
    <name type="common">Pecan</name>
    <dbReference type="NCBI Taxonomy" id="32201"/>
    <lineage>
        <taxon>Eukaryota</taxon>
        <taxon>Viridiplantae</taxon>
        <taxon>Streptophyta</taxon>
        <taxon>Embryophyta</taxon>
        <taxon>Tracheophyta</taxon>
        <taxon>Spermatophyta</taxon>
        <taxon>Magnoliopsida</taxon>
        <taxon>eudicotyledons</taxon>
        <taxon>Gunneridae</taxon>
        <taxon>Pentapetalae</taxon>
        <taxon>rosids</taxon>
        <taxon>fabids</taxon>
        <taxon>Fagales</taxon>
        <taxon>Juglandaceae</taxon>
        <taxon>Carya</taxon>
    </lineage>
</organism>
<reference evidence="1" key="1">
    <citation type="submission" date="2020-12" db="EMBL/GenBank/DDBJ databases">
        <title>WGS assembly of Carya illinoinensis cv. Pawnee.</title>
        <authorList>
            <person name="Platts A."/>
            <person name="Shu S."/>
            <person name="Wright S."/>
            <person name="Barry K."/>
            <person name="Edger P."/>
            <person name="Pires J.C."/>
            <person name="Schmutz J."/>
        </authorList>
    </citation>
    <scope>NUCLEOTIDE SEQUENCE</scope>
    <source>
        <tissue evidence="1">Leaf</tissue>
    </source>
</reference>
<evidence type="ECO:0000313" key="2">
    <source>
        <dbReference type="Proteomes" id="UP000811609"/>
    </source>
</evidence>
<dbReference type="AlphaFoldDB" id="A0A8T1RKS5"/>
<accession>A0A8T1RKS5</accession>